<reference evidence="15 16" key="1">
    <citation type="journal article" date="2014" name="BMC Genomics">
        <title>Genomic comparison of sporeforming bacilli isolated from milk.</title>
        <authorList>
            <person name="Moreno Switt A.I."/>
            <person name="Andrus A.D."/>
            <person name="Ranieri M.L."/>
            <person name="Orsi R.H."/>
            <person name="Ivy R."/>
            <person name="den Bakker H.C."/>
            <person name="Martin N.H."/>
            <person name="Wiedmann M."/>
            <person name="Boor K.J."/>
        </authorList>
    </citation>
    <scope>NUCLEOTIDE SEQUENCE [LARGE SCALE GENOMIC DNA]</scope>
    <source>
        <strain evidence="15 16">FSL R5-213</strain>
    </source>
</reference>
<dbReference type="CDD" id="cd06225">
    <property type="entry name" value="HAMP"/>
    <property type="match status" value="1"/>
</dbReference>
<evidence type="ECO:0000256" key="2">
    <source>
        <dbReference type="ARBA" id="ARBA00004651"/>
    </source>
</evidence>
<dbReference type="EC" id="2.7.13.3" evidence="3"/>
<protein>
    <recommendedName>
        <fullName evidence="3">histidine kinase</fullName>
        <ecNumber evidence="3">2.7.13.3</ecNumber>
    </recommendedName>
</protein>
<dbReference type="SMART" id="SM00388">
    <property type="entry name" value="HisKA"/>
    <property type="match status" value="1"/>
</dbReference>
<evidence type="ECO:0000256" key="4">
    <source>
        <dbReference type="ARBA" id="ARBA00022475"/>
    </source>
</evidence>
<evidence type="ECO:0000259" key="14">
    <source>
        <dbReference type="PROSITE" id="PS50885"/>
    </source>
</evidence>
<dbReference type="InterPro" id="IPR036097">
    <property type="entry name" value="HisK_dim/P_sf"/>
</dbReference>
<dbReference type="RefSeq" id="WP_038182197.1">
    <property type="nucleotide sequence ID" value="NZ_ASQA01000013.1"/>
</dbReference>
<evidence type="ECO:0000256" key="6">
    <source>
        <dbReference type="ARBA" id="ARBA00022679"/>
    </source>
</evidence>
<comment type="caution">
    <text evidence="15">The sequence shown here is derived from an EMBL/GenBank/DDBJ whole genome shotgun (WGS) entry which is preliminary data.</text>
</comment>
<evidence type="ECO:0000256" key="11">
    <source>
        <dbReference type="ARBA" id="ARBA00023136"/>
    </source>
</evidence>
<evidence type="ECO:0000313" key="16">
    <source>
        <dbReference type="Proteomes" id="UP000019062"/>
    </source>
</evidence>
<keyword evidence="9" id="KW-0067">ATP-binding</keyword>
<dbReference type="InterPro" id="IPR050351">
    <property type="entry name" value="BphY/WalK/GraS-like"/>
</dbReference>
<name>W4F1D3_9BACL</name>
<dbReference type="FunFam" id="1.10.287.130:FF:000001">
    <property type="entry name" value="Two-component sensor histidine kinase"/>
    <property type="match status" value="1"/>
</dbReference>
<evidence type="ECO:0000256" key="3">
    <source>
        <dbReference type="ARBA" id="ARBA00012438"/>
    </source>
</evidence>
<dbReference type="Gene3D" id="6.10.340.10">
    <property type="match status" value="1"/>
</dbReference>
<dbReference type="GO" id="GO:0004721">
    <property type="term" value="F:phosphoprotein phosphatase activity"/>
    <property type="evidence" value="ECO:0007669"/>
    <property type="project" value="TreeGrafter"/>
</dbReference>
<dbReference type="PANTHER" id="PTHR45453:SF3">
    <property type="entry name" value="HISTIDINE KINASE"/>
    <property type="match status" value="1"/>
</dbReference>
<keyword evidence="12" id="KW-0812">Transmembrane</keyword>
<dbReference type="InterPro" id="IPR003660">
    <property type="entry name" value="HAMP_dom"/>
</dbReference>
<keyword evidence="5" id="KW-0597">Phosphoprotein</keyword>
<keyword evidence="7" id="KW-0547">Nucleotide-binding</keyword>
<dbReference type="InterPro" id="IPR036890">
    <property type="entry name" value="HATPase_C_sf"/>
</dbReference>
<dbReference type="PANTHER" id="PTHR45453">
    <property type="entry name" value="PHOSPHATE REGULON SENSOR PROTEIN PHOR"/>
    <property type="match status" value="1"/>
</dbReference>
<dbReference type="SMART" id="SM00387">
    <property type="entry name" value="HATPase_c"/>
    <property type="match status" value="1"/>
</dbReference>
<dbReference type="PROSITE" id="PS50109">
    <property type="entry name" value="HIS_KIN"/>
    <property type="match status" value="1"/>
</dbReference>
<dbReference type="SUPFAM" id="SSF47384">
    <property type="entry name" value="Homodimeric domain of signal transducing histidine kinase"/>
    <property type="match status" value="1"/>
</dbReference>
<dbReference type="Pfam" id="PF00672">
    <property type="entry name" value="HAMP"/>
    <property type="match status" value="1"/>
</dbReference>
<dbReference type="InterPro" id="IPR003661">
    <property type="entry name" value="HisK_dim/P_dom"/>
</dbReference>
<evidence type="ECO:0000256" key="10">
    <source>
        <dbReference type="ARBA" id="ARBA00023012"/>
    </source>
</evidence>
<dbReference type="SUPFAM" id="SSF158472">
    <property type="entry name" value="HAMP domain-like"/>
    <property type="match status" value="1"/>
</dbReference>
<comment type="subcellular location">
    <subcellularLocation>
        <location evidence="2">Cell membrane</location>
        <topology evidence="2">Multi-pass membrane protein</topology>
    </subcellularLocation>
</comment>
<dbReference type="GO" id="GO:0005524">
    <property type="term" value="F:ATP binding"/>
    <property type="evidence" value="ECO:0007669"/>
    <property type="project" value="UniProtKB-KW"/>
</dbReference>
<comment type="catalytic activity">
    <reaction evidence="1">
        <text>ATP + protein L-histidine = ADP + protein N-phospho-L-histidine.</text>
        <dbReference type="EC" id="2.7.13.3"/>
    </reaction>
</comment>
<dbReference type="Pfam" id="PF02518">
    <property type="entry name" value="HATPase_c"/>
    <property type="match status" value="1"/>
</dbReference>
<feature type="transmembrane region" description="Helical" evidence="12">
    <location>
        <begin position="305"/>
        <end position="326"/>
    </location>
</feature>
<feature type="domain" description="HAMP" evidence="14">
    <location>
        <begin position="326"/>
        <end position="378"/>
    </location>
</feature>
<gene>
    <name evidence="15" type="ORF">C176_07672</name>
</gene>
<dbReference type="GO" id="GO:0000155">
    <property type="term" value="F:phosphorelay sensor kinase activity"/>
    <property type="evidence" value="ECO:0007669"/>
    <property type="project" value="InterPro"/>
</dbReference>
<keyword evidence="11 12" id="KW-0472">Membrane</keyword>
<evidence type="ECO:0000256" key="9">
    <source>
        <dbReference type="ARBA" id="ARBA00022840"/>
    </source>
</evidence>
<dbReference type="Gene3D" id="1.10.287.130">
    <property type="match status" value="1"/>
</dbReference>
<organism evidence="15 16">
    <name type="scientific">Viridibacillus arenosi FSL R5-213</name>
    <dbReference type="NCBI Taxonomy" id="1227360"/>
    <lineage>
        <taxon>Bacteria</taxon>
        <taxon>Bacillati</taxon>
        <taxon>Bacillota</taxon>
        <taxon>Bacilli</taxon>
        <taxon>Bacillales</taxon>
        <taxon>Caryophanaceae</taxon>
        <taxon>Viridibacillus</taxon>
    </lineage>
</organism>
<dbReference type="PROSITE" id="PS50885">
    <property type="entry name" value="HAMP"/>
    <property type="match status" value="1"/>
</dbReference>
<dbReference type="Pfam" id="PF00512">
    <property type="entry name" value="HisKA"/>
    <property type="match status" value="1"/>
</dbReference>
<keyword evidence="6" id="KW-0808">Transferase</keyword>
<keyword evidence="8 15" id="KW-0418">Kinase</keyword>
<evidence type="ECO:0000256" key="1">
    <source>
        <dbReference type="ARBA" id="ARBA00000085"/>
    </source>
</evidence>
<dbReference type="eggNOG" id="COG5002">
    <property type="taxonomic scope" value="Bacteria"/>
</dbReference>
<dbReference type="InterPro" id="IPR005467">
    <property type="entry name" value="His_kinase_dom"/>
</dbReference>
<feature type="transmembrane region" description="Helical" evidence="12">
    <location>
        <begin position="9"/>
        <end position="32"/>
    </location>
</feature>
<evidence type="ECO:0000256" key="8">
    <source>
        <dbReference type="ARBA" id="ARBA00022777"/>
    </source>
</evidence>
<keyword evidence="10" id="KW-0902">Two-component regulatory system</keyword>
<keyword evidence="4" id="KW-1003">Cell membrane</keyword>
<evidence type="ECO:0000256" key="12">
    <source>
        <dbReference type="SAM" id="Phobius"/>
    </source>
</evidence>
<proteinExistence type="predicted"/>
<dbReference type="GO" id="GO:0016036">
    <property type="term" value="P:cellular response to phosphate starvation"/>
    <property type="evidence" value="ECO:0007669"/>
    <property type="project" value="TreeGrafter"/>
</dbReference>
<evidence type="ECO:0000256" key="5">
    <source>
        <dbReference type="ARBA" id="ARBA00022553"/>
    </source>
</evidence>
<dbReference type="SMART" id="SM00304">
    <property type="entry name" value="HAMP"/>
    <property type="match status" value="1"/>
</dbReference>
<keyword evidence="16" id="KW-1185">Reference proteome</keyword>
<dbReference type="AlphaFoldDB" id="W4F1D3"/>
<dbReference type="EMBL" id="ASQA01000013">
    <property type="protein sequence ID" value="ETT86575.1"/>
    <property type="molecule type" value="Genomic_DNA"/>
</dbReference>
<keyword evidence="12" id="KW-1133">Transmembrane helix</keyword>
<sequence>MKYGIVLKLFLLTTTLCLFITGTIYIGQTIFFKQYYENQKVNDLKSSIKSFEKQYLKSNGNVQSIQQLEQDFYRTNNTWITTLDKKGNIISSNDYYVKIKINDEKNSNQFVTIPLYHLLKGEDVFKDTPTITMGEEVDLYTIEKNNIILPFYLYSVQNDSDWLNQFIWTRIDNELQMNSKELKEYNLHEKITISIKYQNQYHPNFRINQFKGIVQNVRFPEQNDVSSIIYSNSFFMERISDFQTGLLFNEQNQFTTFTTDNYDTNGIKYKLFIDPVKDKNGNISYIFAMASLQPVDEAAQMVNDYFIYMIAFVLLLTILASFYYSIKIARPLLKINNSTRKIAGLDFSERIEYFSKDEIGDISQNINLLSDTLHSHITQLQQDIEKEKQLENTRKEFISGVSHELKTPLSIMKGCISILKDGVASHKKDYYFEAMEKEVDKMDRLIIDMLELAKYESGTYKMKMESFYLDKVIEHICHQLHLEIEKTQLTIHKELTSIKVLANQHLIEQVITNYITNAIRYTPLNEHIYISTIVENEQVKVCVENKGSHIPGDQLEKVWERFYRGDMSRRRSEGSTGLGLAISKNILDLHGLQYGVMNTSDGVLFYFYLNMNR</sequence>
<dbReference type="CDD" id="cd00082">
    <property type="entry name" value="HisKA"/>
    <property type="match status" value="1"/>
</dbReference>
<dbReference type="CDD" id="cd00075">
    <property type="entry name" value="HATPase"/>
    <property type="match status" value="1"/>
</dbReference>
<dbReference type="InterPro" id="IPR003594">
    <property type="entry name" value="HATPase_dom"/>
</dbReference>
<dbReference type="GO" id="GO:0005886">
    <property type="term" value="C:plasma membrane"/>
    <property type="evidence" value="ECO:0007669"/>
    <property type="project" value="UniProtKB-SubCell"/>
</dbReference>
<dbReference type="Proteomes" id="UP000019062">
    <property type="component" value="Unassembled WGS sequence"/>
</dbReference>
<evidence type="ECO:0000259" key="13">
    <source>
        <dbReference type="PROSITE" id="PS50109"/>
    </source>
</evidence>
<feature type="domain" description="Histidine kinase" evidence="13">
    <location>
        <begin position="400"/>
        <end position="613"/>
    </location>
</feature>
<accession>W4F1D3</accession>
<evidence type="ECO:0000313" key="15">
    <source>
        <dbReference type="EMBL" id="ETT86575.1"/>
    </source>
</evidence>
<dbReference type="SUPFAM" id="SSF55874">
    <property type="entry name" value="ATPase domain of HSP90 chaperone/DNA topoisomerase II/histidine kinase"/>
    <property type="match status" value="1"/>
</dbReference>
<evidence type="ECO:0000256" key="7">
    <source>
        <dbReference type="ARBA" id="ARBA00022741"/>
    </source>
</evidence>
<dbReference type="Gene3D" id="3.30.565.10">
    <property type="entry name" value="Histidine kinase-like ATPase, C-terminal domain"/>
    <property type="match status" value="1"/>
</dbReference>
<dbReference type="PATRIC" id="fig|1227360.4.peg.1564"/>